<evidence type="ECO:0000313" key="6">
    <source>
        <dbReference type="Proteomes" id="UP000697995"/>
    </source>
</evidence>
<feature type="transmembrane region" description="Helical" evidence="2">
    <location>
        <begin position="12"/>
        <end position="32"/>
    </location>
</feature>
<gene>
    <name evidence="5" type="ORF">CKO45_03735</name>
</gene>
<dbReference type="InterPro" id="IPR024071">
    <property type="entry name" value="S-Me-THD_C_sf"/>
</dbReference>
<evidence type="ECO:0000256" key="2">
    <source>
        <dbReference type="SAM" id="Phobius"/>
    </source>
</evidence>
<sequence>MMRDLSTEDVEALAVGAWVLGTGGGGSPYLGLLTMRRLYRDGARIRLMPPEDLADDDLVAVVSNMGAPLVGQERLTDSRNMARAVTLMEEYLGREFRAIMSVEIGGNNGIQPMLAAAHLNKPVVDADAMGRAYPEAQMTSFAVGGLKPWPLSMVDPRGVEGIVARVPSWTWMERLSRKMCVEVGSIASTCKAPRTGREVKDWGIHHTTTQAIALGQAIRRAQREHRDPIQAILDAEDGRLLFRGKVADIARRTTEGFLRGTAALDGLEDSRGRRFDLAFQNEWAVGWEDGVPRVMTPDLICVLDTVSGEAIGTETLRYGQRVTVIALRAPKIFLSQRGLEHVGPRAFGYDLDFHSVFEPPDARSAGGDTSDASLRGDPEARRTPDRMASP</sequence>
<keyword evidence="2" id="KW-0812">Transmembrane</keyword>
<protein>
    <recommendedName>
        <fullName evidence="7">DUF917 domain-containing protein</fullName>
    </recommendedName>
</protein>
<dbReference type="InterPro" id="IPR010318">
    <property type="entry name" value="S-Me-THD_N"/>
</dbReference>
<name>A0ABS1CSI6_9PROT</name>
<feature type="region of interest" description="Disordered" evidence="1">
    <location>
        <begin position="360"/>
        <end position="390"/>
    </location>
</feature>
<dbReference type="InterPro" id="IPR048350">
    <property type="entry name" value="S-Me-THD-like_C"/>
</dbReference>
<dbReference type="Proteomes" id="UP000697995">
    <property type="component" value="Unassembled WGS sequence"/>
</dbReference>
<proteinExistence type="predicted"/>
<evidence type="ECO:0000256" key="1">
    <source>
        <dbReference type="SAM" id="MobiDB-lite"/>
    </source>
</evidence>
<feature type="domain" description="S-Me-THD N-terminal" evidence="3">
    <location>
        <begin position="8"/>
        <end position="163"/>
    </location>
</feature>
<dbReference type="InterPro" id="IPR027479">
    <property type="entry name" value="S-Me-THD_N_sf"/>
</dbReference>
<dbReference type="Gene3D" id="3.40.1610.10">
    <property type="entry name" value="CV3147-like domain"/>
    <property type="match status" value="1"/>
</dbReference>
<dbReference type="SUPFAM" id="SSF160991">
    <property type="entry name" value="CV3147-like"/>
    <property type="match status" value="1"/>
</dbReference>
<accession>A0ABS1CSI6</accession>
<comment type="caution">
    <text evidence="5">The sequence shown here is derived from an EMBL/GenBank/DDBJ whole genome shotgun (WGS) entry which is preliminary data.</text>
</comment>
<feature type="domain" description="S-Me-THD-like C-terminal" evidence="4">
    <location>
        <begin position="169"/>
        <end position="355"/>
    </location>
</feature>
<organism evidence="5 6">
    <name type="scientific">Paracraurococcus ruber</name>
    <dbReference type="NCBI Taxonomy" id="77675"/>
    <lineage>
        <taxon>Bacteria</taxon>
        <taxon>Pseudomonadati</taxon>
        <taxon>Pseudomonadota</taxon>
        <taxon>Alphaproteobacteria</taxon>
        <taxon>Acetobacterales</taxon>
        <taxon>Roseomonadaceae</taxon>
        <taxon>Paracraurococcus</taxon>
    </lineage>
</organism>
<keyword evidence="6" id="KW-1185">Reference proteome</keyword>
<evidence type="ECO:0000259" key="3">
    <source>
        <dbReference type="Pfam" id="PF06032"/>
    </source>
</evidence>
<reference evidence="5 6" key="1">
    <citation type="journal article" date="2020" name="Microorganisms">
        <title>Osmotic Adaptation and Compatible Solute Biosynthesis of Phototrophic Bacteria as Revealed from Genome Analyses.</title>
        <authorList>
            <person name="Imhoff J.F."/>
            <person name="Rahn T."/>
            <person name="Kunzel S."/>
            <person name="Keller A."/>
            <person name="Neulinger S.C."/>
        </authorList>
    </citation>
    <scope>NUCLEOTIDE SEQUENCE [LARGE SCALE GENOMIC DNA]</scope>
    <source>
        <strain evidence="5 6">DSM 15382</strain>
    </source>
</reference>
<feature type="compositionally biased region" description="Basic and acidic residues" evidence="1">
    <location>
        <begin position="374"/>
        <end position="390"/>
    </location>
</feature>
<dbReference type="Pfam" id="PF06032">
    <property type="entry name" value="S-Me-THD_N"/>
    <property type="match status" value="1"/>
</dbReference>
<dbReference type="EMBL" id="NRSG01000015">
    <property type="protein sequence ID" value="MBK1657340.1"/>
    <property type="molecule type" value="Genomic_DNA"/>
</dbReference>
<keyword evidence="2" id="KW-0472">Membrane</keyword>
<dbReference type="Pfam" id="PF20906">
    <property type="entry name" value="S-Me-THD_C"/>
    <property type="match status" value="1"/>
</dbReference>
<evidence type="ECO:0000313" key="5">
    <source>
        <dbReference type="EMBL" id="MBK1657340.1"/>
    </source>
</evidence>
<evidence type="ECO:0008006" key="7">
    <source>
        <dbReference type="Google" id="ProtNLM"/>
    </source>
</evidence>
<dbReference type="Gene3D" id="2.40.390.10">
    <property type="entry name" value="CV3147-like"/>
    <property type="match status" value="1"/>
</dbReference>
<keyword evidence="2" id="KW-1133">Transmembrane helix</keyword>
<evidence type="ECO:0000259" key="4">
    <source>
        <dbReference type="Pfam" id="PF20906"/>
    </source>
</evidence>